<dbReference type="Gene3D" id="3.40.80.10">
    <property type="entry name" value="Peptidoglycan recognition protein-like"/>
    <property type="match status" value="1"/>
</dbReference>
<dbReference type="GO" id="GO:0009253">
    <property type="term" value="P:peptidoglycan catabolic process"/>
    <property type="evidence" value="ECO:0007669"/>
    <property type="project" value="InterPro"/>
</dbReference>
<name>A0A1I5FFL6_9ACTN</name>
<dbReference type="InterPro" id="IPR015510">
    <property type="entry name" value="PGRP"/>
</dbReference>
<dbReference type="GO" id="GO:0008745">
    <property type="term" value="F:N-acetylmuramoyl-L-alanine amidase activity"/>
    <property type="evidence" value="ECO:0007669"/>
    <property type="project" value="InterPro"/>
</dbReference>
<organism evidence="5 6">
    <name type="scientific">Geodermatophilus obscurus</name>
    <dbReference type="NCBI Taxonomy" id="1861"/>
    <lineage>
        <taxon>Bacteria</taxon>
        <taxon>Bacillati</taxon>
        <taxon>Actinomycetota</taxon>
        <taxon>Actinomycetes</taxon>
        <taxon>Geodermatophilales</taxon>
        <taxon>Geodermatophilaceae</taxon>
        <taxon>Geodermatophilus</taxon>
    </lineage>
</organism>
<evidence type="ECO:0000313" key="5">
    <source>
        <dbReference type="EMBL" id="SFO22101.1"/>
    </source>
</evidence>
<dbReference type="PANTHER" id="PTHR11022:SF41">
    <property type="entry name" value="PEPTIDOGLYCAN-RECOGNITION PROTEIN LC-RELATED"/>
    <property type="match status" value="1"/>
</dbReference>
<evidence type="ECO:0000256" key="2">
    <source>
        <dbReference type="SAM" id="SignalP"/>
    </source>
</evidence>
<evidence type="ECO:0000256" key="1">
    <source>
        <dbReference type="ARBA" id="ARBA00007553"/>
    </source>
</evidence>
<dbReference type="Pfam" id="PF01510">
    <property type="entry name" value="Amidase_2"/>
    <property type="match status" value="1"/>
</dbReference>
<evidence type="ECO:0000259" key="4">
    <source>
        <dbReference type="SMART" id="SM00701"/>
    </source>
</evidence>
<dbReference type="GO" id="GO:0008270">
    <property type="term" value="F:zinc ion binding"/>
    <property type="evidence" value="ECO:0007669"/>
    <property type="project" value="InterPro"/>
</dbReference>
<reference evidence="6" key="1">
    <citation type="submission" date="2016-10" db="EMBL/GenBank/DDBJ databases">
        <authorList>
            <person name="Varghese N."/>
            <person name="Submissions S."/>
        </authorList>
    </citation>
    <scope>NUCLEOTIDE SEQUENCE [LARGE SCALE GENOMIC DNA]</scope>
    <source>
        <strain evidence="6">DSM 43161</strain>
    </source>
</reference>
<dbReference type="SMART" id="SM00701">
    <property type="entry name" value="PGRP"/>
    <property type="match status" value="1"/>
</dbReference>
<dbReference type="AlphaFoldDB" id="A0A1I5FFL6"/>
<protein>
    <submittedName>
        <fullName evidence="5">LGFP repeat-containing protein</fullName>
    </submittedName>
</protein>
<keyword evidence="6" id="KW-1185">Reference proteome</keyword>
<feature type="chain" id="PRO_5010344121" evidence="2">
    <location>
        <begin position="26"/>
        <end position="925"/>
    </location>
</feature>
<dbReference type="InterPro" id="IPR013207">
    <property type="entry name" value="LGFP"/>
</dbReference>
<dbReference type="InterPro" id="IPR002502">
    <property type="entry name" value="Amidase_domain"/>
</dbReference>
<evidence type="ECO:0000313" key="6">
    <source>
        <dbReference type="Proteomes" id="UP000183642"/>
    </source>
</evidence>
<dbReference type="EMBL" id="FOWE01000004">
    <property type="protein sequence ID" value="SFO22101.1"/>
    <property type="molecule type" value="Genomic_DNA"/>
</dbReference>
<feature type="domain" description="N-acetylmuramoyl-L-alanine amidase" evidence="3">
    <location>
        <begin position="210"/>
        <end position="371"/>
    </location>
</feature>
<comment type="similarity">
    <text evidence="1">Belongs to the N-acetylmuramoyl-L-alanine amidase 2 family.</text>
</comment>
<feature type="domain" description="Peptidoglycan recognition protein family" evidence="4">
    <location>
        <begin position="194"/>
        <end position="342"/>
    </location>
</feature>
<dbReference type="Pfam" id="PF08310">
    <property type="entry name" value="LGFP"/>
    <property type="match status" value="10"/>
</dbReference>
<gene>
    <name evidence="5" type="ORF">SAMN05660359_02141</name>
</gene>
<dbReference type="InterPro" id="IPR036505">
    <property type="entry name" value="Amidase/PGRP_sf"/>
</dbReference>
<dbReference type="OrthoDB" id="514320at2"/>
<sequence>MRRLVTGSLASLVFTGTFLVLPVYAQPGPEPEPVAASSDEVPMGSVDAPAADADVQEGLTDPVAGVAETQPVLTVTRTDVDRFSLVGVTWAHDPAVTDTLVQVRVQDETGAWGGWTEVGVETAEVAEPGADVRGGTEPLWTGPSTGVEVELVTRSGAAPTDVQLDLVDPGSSPADSALGTPDIQDTADAAMDMPDVYSRAQWGADERIRTWNPTFAPTLKAATIHHTAGSNAYTAGQVAGIIRSIYEYHAVKLGWGDIGYHVIVDKYGRMWEGRYGGLSSTVVGAHSGGFNTSTFGVSMLGNYDVVDTTPAMIQSVSAIIAWKFALYGVHPAGTTTLTSSGGGTSRFAAGRQVTLPTVFAHREVGSTACPGRYGFARMGEIRAGVSDRMRGVSDGIAERYAADQGLRTTLGAPVGSPRIEDGVRWQQYASGRMYWSPSTGVHALWGDILARYLALGGPRVLGAPTSDHLPTPSGTGYYATFQVGSIYWTLGVGPRWVKGWVLDRYGALNREAGLLGYPTSEELPAAGGVYQQFQGGVVYSSASTGAHEVHGWVLDKWTAMGREKGILGFPTSDEVRTGNGAYGSFQRGGVFASSAGAFEMHGWIWDRWVAAGAGSAAVGFPTSDERRAPDGRGAFNTFSNGVVYSSAATGAHEVVGAVAQKWLALGGPGSFLGYPVAAPKALTGKGTVSRFQHGWVYASPGTGAHPVHGWIGALWQSMGYERSALGYPTSGEQRAPDGVGVFQTFTGGVVYSSPRGGARAVQGPIEDKWTRLGGLSSWIGPPVTNQLTMPDGRGRASVFASGAAIYWSPGTGAFEVHGWIRDLYSSLNAEQSFLGYPTSDETPVAGTPAVVATFQGGRIYSSPRTGAREVHGLILGRYLQEGGPTSALGLPTSNEYGVRDGRRSDFQHGSITFNSRTGALTVTTR</sequence>
<dbReference type="SUPFAM" id="SSF55846">
    <property type="entry name" value="N-acetylmuramoyl-L-alanine amidase-like"/>
    <property type="match status" value="1"/>
</dbReference>
<feature type="signal peptide" evidence="2">
    <location>
        <begin position="1"/>
        <end position="25"/>
    </location>
</feature>
<accession>A0A1I5FFL6</accession>
<dbReference type="RefSeq" id="WP_075013464.1">
    <property type="nucleotide sequence ID" value="NZ_FOWE01000004.1"/>
</dbReference>
<dbReference type="InterPro" id="IPR006619">
    <property type="entry name" value="PGRP_domain_met/bac"/>
</dbReference>
<keyword evidence="2" id="KW-0732">Signal</keyword>
<dbReference type="Proteomes" id="UP000183642">
    <property type="component" value="Unassembled WGS sequence"/>
</dbReference>
<dbReference type="SMART" id="SM00644">
    <property type="entry name" value="Ami_2"/>
    <property type="match status" value="1"/>
</dbReference>
<dbReference type="CDD" id="cd06583">
    <property type="entry name" value="PGRP"/>
    <property type="match status" value="1"/>
</dbReference>
<proteinExistence type="inferred from homology"/>
<evidence type="ECO:0000259" key="3">
    <source>
        <dbReference type="SMART" id="SM00644"/>
    </source>
</evidence>
<dbReference type="PANTHER" id="PTHR11022">
    <property type="entry name" value="PEPTIDOGLYCAN RECOGNITION PROTEIN"/>
    <property type="match status" value="1"/>
</dbReference>